<accession>A0AA88ARB4</accession>
<gene>
    <name evidence="9" type="ORF">TIFTF001_017817</name>
</gene>
<dbReference type="PANTHER" id="PTHR43795:SF20">
    <property type="entry name" value="TRYPTOPHAN AMINOTRANSFERASE-RELATED PROTEIN 3"/>
    <property type="match status" value="1"/>
</dbReference>
<dbReference type="AlphaFoldDB" id="A0AA88ARB4"/>
<dbReference type="GO" id="GO:0016846">
    <property type="term" value="F:carbon-sulfur lyase activity"/>
    <property type="evidence" value="ECO:0007669"/>
    <property type="project" value="InterPro"/>
</dbReference>
<dbReference type="InterPro" id="IPR015422">
    <property type="entry name" value="PyrdxlP-dep_Trfase_small"/>
</dbReference>
<proteinExistence type="inferred from homology"/>
<dbReference type="EMBL" id="BTGU01000028">
    <property type="protein sequence ID" value="GMN48661.1"/>
    <property type="molecule type" value="Genomic_DNA"/>
</dbReference>
<comment type="similarity">
    <text evidence="2">Belongs to the alliinase family.</text>
</comment>
<dbReference type="InterPro" id="IPR037029">
    <property type="entry name" value="Alliinase_N_sf"/>
</dbReference>
<evidence type="ECO:0000256" key="2">
    <source>
        <dbReference type="ARBA" id="ARBA00006312"/>
    </source>
</evidence>
<protein>
    <recommendedName>
        <fullName evidence="11">Tryptophan aminotransferase-related protein 4-like</fullName>
    </recommendedName>
</protein>
<evidence type="ECO:0000256" key="4">
    <source>
        <dbReference type="ARBA" id="ARBA00022576"/>
    </source>
</evidence>
<dbReference type="Proteomes" id="UP001187192">
    <property type="component" value="Unassembled WGS sequence"/>
</dbReference>
<dbReference type="Gramene" id="FCD_00025260-RA">
    <property type="protein sequence ID" value="FCD_00025260-RA:cds"/>
    <property type="gene ID" value="FCD_00025260"/>
</dbReference>
<dbReference type="Gene3D" id="3.40.640.10">
    <property type="entry name" value="Type I PLP-dependent aspartate aminotransferase-like (Major domain)"/>
    <property type="match status" value="1"/>
</dbReference>
<evidence type="ECO:0000256" key="5">
    <source>
        <dbReference type="ARBA" id="ARBA00022898"/>
    </source>
</evidence>
<dbReference type="GO" id="GO:0008483">
    <property type="term" value="F:transaminase activity"/>
    <property type="evidence" value="ECO:0007669"/>
    <property type="project" value="UniProtKB-KW"/>
</dbReference>
<organism evidence="9 10">
    <name type="scientific">Ficus carica</name>
    <name type="common">Common fig</name>
    <dbReference type="NCBI Taxonomy" id="3494"/>
    <lineage>
        <taxon>Eukaryota</taxon>
        <taxon>Viridiplantae</taxon>
        <taxon>Streptophyta</taxon>
        <taxon>Embryophyta</taxon>
        <taxon>Tracheophyta</taxon>
        <taxon>Spermatophyta</taxon>
        <taxon>Magnoliopsida</taxon>
        <taxon>eudicotyledons</taxon>
        <taxon>Gunneridae</taxon>
        <taxon>Pentapetalae</taxon>
        <taxon>rosids</taxon>
        <taxon>fabids</taxon>
        <taxon>Rosales</taxon>
        <taxon>Moraceae</taxon>
        <taxon>Ficeae</taxon>
        <taxon>Ficus</taxon>
    </lineage>
</organism>
<dbReference type="CDD" id="cd00609">
    <property type="entry name" value="AAT_like"/>
    <property type="match status" value="1"/>
</dbReference>
<dbReference type="InterPro" id="IPR006947">
    <property type="entry name" value="EGF_alliinase"/>
</dbReference>
<comment type="subunit">
    <text evidence="3">Homodimer.</text>
</comment>
<feature type="domain" description="Alliinase C-terminal" evidence="8">
    <location>
        <begin position="117"/>
        <end position="470"/>
    </location>
</feature>
<dbReference type="Gene3D" id="3.90.1150.10">
    <property type="entry name" value="Aspartate Aminotransferase, domain 1"/>
    <property type="match status" value="1"/>
</dbReference>
<dbReference type="InterPro" id="IPR015421">
    <property type="entry name" value="PyrdxlP-dep_Trfase_major"/>
</dbReference>
<dbReference type="InterPro" id="IPR050478">
    <property type="entry name" value="Ethylene_sulfur-biosynth"/>
</dbReference>
<evidence type="ECO:0000259" key="7">
    <source>
        <dbReference type="Pfam" id="PF04863"/>
    </source>
</evidence>
<evidence type="ECO:0008006" key="11">
    <source>
        <dbReference type="Google" id="ProtNLM"/>
    </source>
</evidence>
<dbReference type="PANTHER" id="PTHR43795">
    <property type="entry name" value="BIFUNCTIONAL ASPARTATE AMINOTRANSFERASE AND GLUTAMATE/ASPARTATE-PREPHENATE AMINOTRANSFERASE-RELATED"/>
    <property type="match status" value="1"/>
</dbReference>
<evidence type="ECO:0000256" key="3">
    <source>
        <dbReference type="ARBA" id="ARBA00011738"/>
    </source>
</evidence>
<evidence type="ECO:0000313" key="9">
    <source>
        <dbReference type="EMBL" id="GMN48661.1"/>
    </source>
</evidence>
<dbReference type="SUPFAM" id="SSF53383">
    <property type="entry name" value="PLP-dependent transferases"/>
    <property type="match status" value="1"/>
</dbReference>
<dbReference type="GO" id="GO:0006520">
    <property type="term" value="P:amino acid metabolic process"/>
    <property type="evidence" value="ECO:0007669"/>
    <property type="project" value="TreeGrafter"/>
</dbReference>
<reference evidence="9" key="1">
    <citation type="submission" date="2023-07" db="EMBL/GenBank/DDBJ databases">
        <title>draft genome sequence of fig (Ficus carica).</title>
        <authorList>
            <person name="Takahashi T."/>
            <person name="Nishimura K."/>
        </authorList>
    </citation>
    <scope>NUCLEOTIDE SEQUENCE</scope>
</reference>
<evidence type="ECO:0000313" key="10">
    <source>
        <dbReference type="Proteomes" id="UP001187192"/>
    </source>
</evidence>
<keyword evidence="6" id="KW-0812">Transmembrane</keyword>
<dbReference type="InterPro" id="IPR006948">
    <property type="entry name" value="Alliinase_C"/>
</dbReference>
<sequence>MNPPLPFVEFRFKQYNITKGGNMGKTKSLKLFLVVMLVSSLSLNFFFIFRVFLVGDQLSWSRRAAAEAEEVAAISCSGHGRVYLDSFRVDADKPPVCECYACFVGPDCSQTLTDCVADADGGNPLFLEPFWMRNAASSAVLTAGWHRLGYSFSDGSFISEELEKHIRQLHDIVGNAVTQGRYIIFGVGSTQLLNAAVHALSAQNSSSPANVVASIPYYPIYKQQTEFFRATDFNFGGDASLWRNNSDATTSLIEFVTSPNNPDGQLKEAVLHGPNVKYIYDRVYHWPHFTAISAQADDDLMLFSISKITGHGGSRFGWAVVKDENVFQRMTAYVSMNTMGVSRDTQLRTLQLIKVVLKDGGKEIFDFGYTTLRSRWEKLNETLSISKRFTLQEIGAQYCNFFNKIRGPSPAYAWLKCEREEDKDCYAVLKAAKILSRRGSLFGAEEQYVRLSLLKTQDDFDILVHRLKELISEGGAIPMAEM</sequence>
<keyword evidence="5" id="KW-0663">Pyridoxal phosphate</keyword>
<dbReference type="InterPro" id="IPR015424">
    <property type="entry name" value="PyrdxlP-dep_Trfase"/>
</dbReference>
<feature type="domain" description="Alliinase EGF-like" evidence="7">
    <location>
        <begin position="59"/>
        <end position="115"/>
    </location>
</feature>
<name>A0AA88ARB4_FICCA</name>
<keyword evidence="6" id="KW-1133">Transmembrane helix</keyword>
<evidence type="ECO:0000256" key="1">
    <source>
        <dbReference type="ARBA" id="ARBA00001933"/>
    </source>
</evidence>
<dbReference type="Gene3D" id="2.10.25.30">
    <property type="entry name" value="EGF-like, alliinase"/>
    <property type="match status" value="1"/>
</dbReference>
<feature type="transmembrane region" description="Helical" evidence="6">
    <location>
        <begin position="31"/>
        <end position="53"/>
    </location>
</feature>
<keyword evidence="10" id="KW-1185">Reference proteome</keyword>
<comment type="cofactor">
    <cofactor evidence="1">
        <name>pyridoxal 5'-phosphate</name>
        <dbReference type="ChEBI" id="CHEBI:597326"/>
    </cofactor>
</comment>
<keyword evidence="4" id="KW-0032">Aminotransferase</keyword>
<keyword evidence="4" id="KW-0808">Transferase</keyword>
<dbReference type="Pfam" id="PF04864">
    <property type="entry name" value="Alliinase_C"/>
    <property type="match status" value="1"/>
</dbReference>
<keyword evidence="6" id="KW-0472">Membrane</keyword>
<evidence type="ECO:0000256" key="6">
    <source>
        <dbReference type="SAM" id="Phobius"/>
    </source>
</evidence>
<evidence type="ECO:0000259" key="8">
    <source>
        <dbReference type="Pfam" id="PF04864"/>
    </source>
</evidence>
<comment type="caution">
    <text evidence="9">The sequence shown here is derived from an EMBL/GenBank/DDBJ whole genome shotgun (WGS) entry which is preliminary data.</text>
</comment>
<dbReference type="Pfam" id="PF04863">
    <property type="entry name" value="EGF_alliinase"/>
    <property type="match status" value="1"/>
</dbReference>